<feature type="region of interest" description="Disordered" evidence="1">
    <location>
        <begin position="495"/>
        <end position="536"/>
    </location>
</feature>
<feature type="compositionally biased region" description="Polar residues" evidence="1">
    <location>
        <begin position="500"/>
        <end position="512"/>
    </location>
</feature>
<accession>A0A6L2K1J3</accession>
<gene>
    <name evidence="3" type="ORF">Tci_014585</name>
</gene>
<dbReference type="Pfam" id="PF07727">
    <property type="entry name" value="RVT_2"/>
    <property type="match status" value="1"/>
</dbReference>
<evidence type="ECO:0000313" key="3">
    <source>
        <dbReference type="EMBL" id="GEU42607.1"/>
    </source>
</evidence>
<dbReference type="InterPro" id="IPR013103">
    <property type="entry name" value="RVT_2"/>
</dbReference>
<sequence>MVILVYRHTHLDIRPRRNQESSIDSSISNRGKNEIKKGSAEVEWVSRSSAKSSGRTPIEIGEPMYQTLYTRLFSNVDRTDHPLVFGIRLLKTYDGGLLMTQEFRKKGILCRRTRVVNGVDLMKGVRGTNLYIISVEDMMKKDLVRGFSRLKFENDHLCSACELGKIKKYSHEPKSENTNMEVLHTLHMDLCGPIEDLGKLRPTINIGNFVGYVPTRKGYRIYKQGMVSSEGISTKGGYQFLGIICTGCTNSGCQNLHYKAARKNIIIYQMVVKTAFLNDELKEEVYVSQPKGFVDPDHPTNIYHLKKALYGLKQVPRAPEGIFINQLKYALEILTKYGMDTSDPVDTPTVDRLKLDEDPLGILVDQTRFQGMVGSLMYLTTSRPDLNTAMALTAYADADHAGCQDTRRRMQVAKKTTVPNNREALEITPIDRAHQFESPPTGNAIMDFVNELGYPEELHFVSRMAVNNLYQPWRVILSMINQCLTGKISGYDRPRYPPVTANQPKPVSSKQSKPTHAKQPKPVKEKSTKPTPLQKASKMILESFQPPIDRVDFREPTTCITQKLLIIEGKGKSIASDEQRWILVTEEASTGPFTQPKDDTSAYIVRDTPSPTDAKTCAEMDKTNSKGDTEILNIGKEQGKHVKDNVDLEEKSVEVDEGQAGSDPGQSHVALAGPNLKPMHEDFVATVYPQVHEGFKHRDEEHAHMKNSVSSTGTLSSMKNLDNFTFGDQFIADKSLKDEPRNANVETRVESMEMVSIHQASSFISSLSTPVLDLSTLKPRHKLHDKTIQGLSTRVFTLELQDLPHKINETANEAVKEAIQIALQAPLKERFKDMSKADMKEIIHDQMFKSGSYRSQHEHVALYEALEASMKRDNRDEFLAEKEKSRKRRRDDQDHPLPHIKESKQGKKKKQDYDASAYGISHWWFKRKEFYITRHSANSDWRAVRSHMKIPSVVSLKTYSRYGYTYLKEIVLQRADYNEYKISLSDFKNLQLNDFEYMYLLHLQGKLNHLSGFDKVNLFNAVNLWIRNIVIKKRVEDMQLGIESYQTKLNLTEPSWDATDFLFKKDYTIVSKPRAEINRDRNNQKKIMREARVHKFSNGMLTRILEKLDHMVKDFKLSKYNSGKEKRIWSGDDIRRSKEFMEVIERRLKIRRIFRSLGSFNIRVIPKSHSKDGNPARANIKQALGLYKDGDGDILFQ</sequence>
<protein>
    <recommendedName>
        <fullName evidence="2">Reverse transcriptase Ty1/copia-type domain-containing protein</fullName>
    </recommendedName>
</protein>
<feature type="region of interest" description="Disordered" evidence="1">
    <location>
        <begin position="878"/>
        <end position="913"/>
    </location>
</feature>
<proteinExistence type="predicted"/>
<dbReference type="EMBL" id="BKCJ010001593">
    <property type="protein sequence ID" value="GEU42607.1"/>
    <property type="molecule type" value="Genomic_DNA"/>
</dbReference>
<evidence type="ECO:0000256" key="1">
    <source>
        <dbReference type="SAM" id="MobiDB-lite"/>
    </source>
</evidence>
<organism evidence="3">
    <name type="scientific">Tanacetum cinerariifolium</name>
    <name type="common">Dalmatian daisy</name>
    <name type="synonym">Chrysanthemum cinerariifolium</name>
    <dbReference type="NCBI Taxonomy" id="118510"/>
    <lineage>
        <taxon>Eukaryota</taxon>
        <taxon>Viridiplantae</taxon>
        <taxon>Streptophyta</taxon>
        <taxon>Embryophyta</taxon>
        <taxon>Tracheophyta</taxon>
        <taxon>Spermatophyta</taxon>
        <taxon>Magnoliopsida</taxon>
        <taxon>eudicotyledons</taxon>
        <taxon>Gunneridae</taxon>
        <taxon>Pentapetalae</taxon>
        <taxon>asterids</taxon>
        <taxon>campanulids</taxon>
        <taxon>Asterales</taxon>
        <taxon>Asteraceae</taxon>
        <taxon>Asteroideae</taxon>
        <taxon>Anthemideae</taxon>
        <taxon>Anthemidinae</taxon>
        <taxon>Tanacetum</taxon>
    </lineage>
</organism>
<comment type="caution">
    <text evidence="3">The sequence shown here is derived from an EMBL/GenBank/DDBJ whole genome shotgun (WGS) entry which is preliminary data.</text>
</comment>
<name>A0A6L2K1J3_TANCI</name>
<reference evidence="3" key="1">
    <citation type="journal article" date="2019" name="Sci. Rep.">
        <title>Draft genome of Tanacetum cinerariifolium, the natural source of mosquito coil.</title>
        <authorList>
            <person name="Yamashiro T."/>
            <person name="Shiraishi A."/>
            <person name="Satake H."/>
            <person name="Nakayama K."/>
        </authorList>
    </citation>
    <scope>NUCLEOTIDE SEQUENCE</scope>
</reference>
<dbReference type="AlphaFoldDB" id="A0A6L2K1J3"/>
<evidence type="ECO:0000259" key="2">
    <source>
        <dbReference type="Pfam" id="PF07727"/>
    </source>
</evidence>
<feature type="compositionally biased region" description="Basic and acidic residues" evidence="1">
    <location>
        <begin position="878"/>
        <end position="905"/>
    </location>
</feature>
<feature type="domain" description="Reverse transcriptase Ty1/copia-type" evidence="2">
    <location>
        <begin position="231"/>
        <end position="318"/>
    </location>
</feature>